<dbReference type="GeneID" id="111101422"/>
<evidence type="ECO:0000256" key="1">
    <source>
        <dbReference type="SAM" id="Phobius"/>
    </source>
</evidence>
<sequence length="203" mass="22568">MAVPFAEEEERNKSISPKPKLILYVYVLFTTFLLMSHVLVGETSSSSCPVSRKTVQTVDSCPENEEDWKKAAERKNCFQNASQCDEPARLVYHCVINPYVNETLEVCAYSQIIVFGQCTEYDIVGNSIQGNEETNCTGFSPKPCPNGYNSSEMFKYPGCFDLVKPSATNPPTSTLGSRDSVSYSCLAFVFLQCFIAYGIPCSF</sequence>
<dbReference type="RefSeq" id="XP_022289618.1">
    <property type="nucleotide sequence ID" value="XM_022433910.1"/>
</dbReference>
<keyword evidence="1" id="KW-1133">Transmembrane helix</keyword>
<reference evidence="3" key="1">
    <citation type="submission" date="2025-08" db="UniProtKB">
        <authorList>
            <consortium name="RefSeq"/>
        </authorList>
    </citation>
    <scope>IDENTIFICATION</scope>
    <source>
        <tissue evidence="3">Whole sample</tissue>
    </source>
</reference>
<proteinExistence type="predicted"/>
<gene>
    <name evidence="3" type="primary">LOC111101422</name>
</gene>
<name>A0A8B8AGG9_CRAVI</name>
<accession>A0A8B8AGG9</accession>
<dbReference type="KEGG" id="cvn:111101422"/>
<organism evidence="2 3">
    <name type="scientific">Crassostrea virginica</name>
    <name type="common">Eastern oyster</name>
    <dbReference type="NCBI Taxonomy" id="6565"/>
    <lineage>
        <taxon>Eukaryota</taxon>
        <taxon>Metazoa</taxon>
        <taxon>Spiralia</taxon>
        <taxon>Lophotrochozoa</taxon>
        <taxon>Mollusca</taxon>
        <taxon>Bivalvia</taxon>
        <taxon>Autobranchia</taxon>
        <taxon>Pteriomorphia</taxon>
        <taxon>Ostreida</taxon>
        <taxon>Ostreoidea</taxon>
        <taxon>Ostreidae</taxon>
        <taxon>Crassostrea</taxon>
    </lineage>
</organism>
<evidence type="ECO:0000313" key="3">
    <source>
        <dbReference type="RefSeq" id="XP_022289618.1"/>
    </source>
</evidence>
<keyword evidence="1" id="KW-0812">Transmembrane</keyword>
<dbReference type="AlphaFoldDB" id="A0A8B8AGG9"/>
<evidence type="ECO:0000313" key="2">
    <source>
        <dbReference type="Proteomes" id="UP000694844"/>
    </source>
</evidence>
<dbReference type="Proteomes" id="UP000694844">
    <property type="component" value="Chromosome 6"/>
</dbReference>
<keyword evidence="1" id="KW-0472">Membrane</keyword>
<protein>
    <submittedName>
        <fullName evidence="3">Uncharacterized protein LOC111101422</fullName>
    </submittedName>
</protein>
<feature type="transmembrane region" description="Helical" evidence="1">
    <location>
        <begin position="21"/>
        <end position="40"/>
    </location>
</feature>
<dbReference type="OrthoDB" id="6193349at2759"/>
<keyword evidence="2" id="KW-1185">Reference proteome</keyword>